<evidence type="ECO:0000313" key="4">
    <source>
        <dbReference type="Proteomes" id="UP000729402"/>
    </source>
</evidence>
<dbReference type="Proteomes" id="UP000729402">
    <property type="component" value="Unassembled WGS sequence"/>
</dbReference>
<evidence type="ECO:0000256" key="1">
    <source>
        <dbReference type="SAM" id="MobiDB-lite"/>
    </source>
</evidence>
<feature type="compositionally biased region" description="Low complexity" evidence="1">
    <location>
        <begin position="29"/>
        <end position="38"/>
    </location>
</feature>
<proteinExistence type="predicted"/>
<reference evidence="3" key="1">
    <citation type="journal article" date="2021" name="bioRxiv">
        <title>Whole Genome Assembly and Annotation of Northern Wild Rice, Zizania palustris L., Supports a Whole Genome Duplication in the Zizania Genus.</title>
        <authorList>
            <person name="Haas M."/>
            <person name="Kono T."/>
            <person name="Macchietto M."/>
            <person name="Millas R."/>
            <person name="McGilp L."/>
            <person name="Shao M."/>
            <person name="Duquette J."/>
            <person name="Hirsch C.N."/>
            <person name="Kimball J."/>
        </authorList>
    </citation>
    <scope>NUCLEOTIDE SEQUENCE</scope>
    <source>
        <tissue evidence="3">Fresh leaf tissue</tissue>
    </source>
</reference>
<sequence length="85" mass="8524">MSLRVLLAWLLVAVLLLGSSTCSSSRPIADGVGSAAAGGAHGNGEDNIAAAAPRRSLGSRATSPPSPLPNKTRSWAMPAPPPPKL</sequence>
<gene>
    <name evidence="3" type="ORF">GUJ93_ZPchr0012g21874</name>
</gene>
<keyword evidence="4" id="KW-1185">Reference proteome</keyword>
<accession>A0A8J5WS32</accession>
<evidence type="ECO:0000256" key="2">
    <source>
        <dbReference type="SAM" id="SignalP"/>
    </source>
</evidence>
<feature type="region of interest" description="Disordered" evidence="1">
    <location>
        <begin position="28"/>
        <end position="85"/>
    </location>
</feature>
<dbReference type="AlphaFoldDB" id="A0A8J5WS32"/>
<feature type="signal peptide" evidence="2">
    <location>
        <begin position="1"/>
        <end position="25"/>
    </location>
</feature>
<feature type="chain" id="PRO_5035293360" evidence="2">
    <location>
        <begin position="26"/>
        <end position="85"/>
    </location>
</feature>
<comment type="caution">
    <text evidence="3">The sequence shown here is derived from an EMBL/GenBank/DDBJ whole genome shotgun (WGS) entry which is preliminary data.</text>
</comment>
<protein>
    <submittedName>
        <fullName evidence="3">Uncharacterized protein</fullName>
    </submittedName>
</protein>
<organism evidence="3 4">
    <name type="scientific">Zizania palustris</name>
    <name type="common">Northern wild rice</name>
    <dbReference type="NCBI Taxonomy" id="103762"/>
    <lineage>
        <taxon>Eukaryota</taxon>
        <taxon>Viridiplantae</taxon>
        <taxon>Streptophyta</taxon>
        <taxon>Embryophyta</taxon>
        <taxon>Tracheophyta</taxon>
        <taxon>Spermatophyta</taxon>
        <taxon>Magnoliopsida</taxon>
        <taxon>Liliopsida</taxon>
        <taxon>Poales</taxon>
        <taxon>Poaceae</taxon>
        <taxon>BOP clade</taxon>
        <taxon>Oryzoideae</taxon>
        <taxon>Oryzeae</taxon>
        <taxon>Zizaniinae</taxon>
        <taxon>Zizania</taxon>
    </lineage>
</organism>
<dbReference type="EMBL" id="JAAALK010000080">
    <property type="protein sequence ID" value="KAG8093812.1"/>
    <property type="molecule type" value="Genomic_DNA"/>
</dbReference>
<name>A0A8J5WS32_ZIZPA</name>
<evidence type="ECO:0000313" key="3">
    <source>
        <dbReference type="EMBL" id="KAG8093812.1"/>
    </source>
</evidence>
<keyword evidence="2" id="KW-0732">Signal</keyword>
<feature type="compositionally biased region" description="Polar residues" evidence="1">
    <location>
        <begin position="59"/>
        <end position="73"/>
    </location>
</feature>
<reference evidence="3" key="2">
    <citation type="submission" date="2021-02" db="EMBL/GenBank/DDBJ databases">
        <authorList>
            <person name="Kimball J.A."/>
            <person name="Haas M.W."/>
            <person name="Macchietto M."/>
            <person name="Kono T."/>
            <person name="Duquette J."/>
            <person name="Shao M."/>
        </authorList>
    </citation>
    <scope>NUCLEOTIDE SEQUENCE</scope>
    <source>
        <tissue evidence="3">Fresh leaf tissue</tissue>
    </source>
</reference>